<proteinExistence type="predicted"/>
<dbReference type="InterPro" id="IPR014756">
    <property type="entry name" value="Ig_E-set"/>
</dbReference>
<dbReference type="InterPro" id="IPR013783">
    <property type="entry name" value="Ig-like_fold"/>
</dbReference>
<sequence length="231" mass="25187">MSTSRSSDCLFYLFLACPSDPLLTGTLPILLYSLQSIPSSPHILLLLSAKQDLGASLTDEPTNNSFEWTSSFPSVVQTNGLFNQLGSTCEFLVDTKNSLGWLMVDVEDTSGHSIPVAIDLLSPSDASLPPMVKSEAYKIRFTPTRLGYYRATLRWNGQDLQGSPFTCCTVDASQVGERGSSFVAFSHAYSHLVPQKTACGIGESNPLQLVHCTSEQRNLGVELLWGLRLSM</sequence>
<dbReference type="Gene3D" id="2.60.40.10">
    <property type="entry name" value="Immunoglobulins"/>
    <property type="match status" value="1"/>
</dbReference>
<dbReference type="AlphaFoldDB" id="A0A3S4ZKZ2"/>
<keyword evidence="3" id="KW-1185">Reference proteome</keyword>
<dbReference type="EMBL" id="CAAALY010020113">
    <property type="protein sequence ID" value="VEL14142.1"/>
    <property type="molecule type" value="Genomic_DNA"/>
</dbReference>
<dbReference type="InterPro" id="IPR017868">
    <property type="entry name" value="Filamin/ABP280_repeat-like"/>
</dbReference>
<gene>
    <name evidence="2" type="ORF">PXEA_LOCUS7582</name>
</gene>
<feature type="repeat" description="Filamin" evidence="1">
    <location>
        <begin position="60"/>
        <end position="169"/>
    </location>
</feature>
<dbReference type="PROSITE" id="PS50194">
    <property type="entry name" value="FILAMIN_REPEAT"/>
    <property type="match status" value="1"/>
</dbReference>
<comment type="caution">
    <text evidence="2">The sequence shown here is derived from an EMBL/GenBank/DDBJ whole genome shotgun (WGS) entry which is preliminary data.</text>
</comment>
<dbReference type="SMART" id="SM00557">
    <property type="entry name" value="IG_FLMN"/>
    <property type="match status" value="1"/>
</dbReference>
<evidence type="ECO:0000313" key="3">
    <source>
        <dbReference type="Proteomes" id="UP000784294"/>
    </source>
</evidence>
<accession>A0A3S4ZKZ2</accession>
<evidence type="ECO:0000256" key="1">
    <source>
        <dbReference type="PROSITE-ProRule" id="PRU00087"/>
    </source>
</evidence>
<evidence type="ECO:0000313" key="2">
    <source>
        <dbReference type="EMBL" id="VEL14142.1"/>
    </source>
</evidence>
<protein>
    <submittedName>
        <fullName evidence="2">Uncharacterized protein</fullName>
    </submittedName>
</protein>
<name>A0A3S4ZKZ2_9PLAT</name>
<dbReference type="Proteomes" id="UP000784294">
    <property type="component" value="Unassembled WGS sequence"/>
</dbReference>
<dbReference type="InterPro" id="IPR001298">
    <property type="entry name" value="Filamin/ABP280_rpt"/>
</dbReference>
<reference evidence="2" key="1">
    <citation type="submission" date="2018-11" db="EMBL/GenBank/DDBJ databases">
        <authorList>
            <consortium name="Pathogen Informatics"/>
        </authorList>
    </citation>
    <scope>NUCLEOTIDE SEQUENCE</scope>
</reference>
<organism evidence="2 3">
    <name type="scientific">Protopolystoma xenopodis</name>
    <dbReference type="NCBI Taxonomy" id="117903"/>
    <lineage>
        <taxon>Eukaryota</taxon>
        <taxon>Metazoa</taxon>
        <taxon>Spiralia</taxon>
        <taxon>Lophotrochozoa</taxon>
        <taxon>Platyhelminthes</taxon>
        <taxon>Monogenea</taxon>
        <taxon>Polyopisthocotylea</taxon>
        <taxon>Polystomatidea</taxon>
        <taxon>Polystomatidae</taxon>
        <taxon>Protopolystoma</taxon>
    </lineage>
</organism>
<dbReference type="Pfam" id="PF00630">
    <property type="entry name" value="Filamin"/>
    <property type="match status" value="1"/>
</dbReference>
<dbReference type="OrthoDB" id="18740at2759"/>
<dbReference type="SUPFAM" id="SSF81296">
    <property type="entry name" value="E set domains"/>
    <property type="match status" value="1"/>
</dbReference>